<proteinExistence type="predicted"/>
<dbReference type="AlphaFoldDB" id="A0A1G9D433"/>
<dbReference type="RefSeq" id="WP_092158618.1">
    <property type="nucleotide sequence ID" value="NZ_FNGA01000001.1"/>
</dbReference>
<evidence type="ECO:0000313" key="4">
    <source>
        <dbReference type="Proteomes" id="UP000199053"/>
    </source>
</evidence>
<name>A0A1G9D433_9BACT</name>
<evidence type="ECO:0000259" key="2">
    <source>
        <dbReference type="PROSITE" id="PS50894"/>
    </source>
</evidence>
<dbReference type="SUPFAM" id="SSF47226">
    <property type="entry name" value="Histidine-containing phosphotransfer domain, HPT domain"/>
    <property type="match status" value="1"/>
</dbReference>
<dbReference type="InterPro" id="IPR036641">
    <property type="entry name" value="HPT_dom_sf"/>
</dbReference>
<dbReference type="OrthoDB" id="9792360at2"/>
<sequence>MSNKLIIKVDEDLEEIMPRYLEIRHKELGELEEAIKAENFDQIRMLGHKLKGTGSSYGFEELTRLGSLIENKACDKIMAEVPECTAKVRSYLENIVIEYVPMD</sequence>
<organism evidence="3 4">
    <name type="scientific">Maridesulfovibrio ferrireducens</name>
    <dbReference type="NCBI Taxonomy" id="246191"/>
    <lineage>
        <taxon>Bacteria</taxon>
        <taxon>Pseudomonadati</taxon>
        <taxon>Thermodesulfobacteriota</taxon>
        <taxon>Desulfovibrionia</taxon>
        <taxon>Desulfovibrionales</taxon>
        <taxon>Desulfovibrionaceae</taxon>
        <taxon>Maridesulfovibrio</taxon>
    </lineage>
</organism>
<feature type="domain" description="HPt" evidence="2">
    <location>
        <begin position="9"/>
        <end position="103"/>
    </location>
</feature>
<dbReference type="Gene3D" id="1.20.120.160">
    <property type="entry name" value="HPT domain"/>
    <property type="match status" value="1"/>
</dbReference>
<dbReference type="GO" id="GO:0004672">
    <property type="term" value="F:protein kinase activity"/>
    <property type="evidence" value="ECO:0007669"/>
    <property type="project" value="UniProtKB-ARBA"/>
</dbReference>
<reference evidence="4" key="1">
    <citation type="submission" date="2016-10" db="EMBL/GenBank/DDBJ databases">
        <authorList>
            <person name="Varghese N."/>
            <person name="Submissions S."/>
        </authorList>
    </citation>
    <scope>NUCLEOTIDE SEQUENCE [LARGE SCALE GENOMIC DNA]</scope>
    <source>
        <strain evidence="4">DSM 16995</strain>
    </source>
</reference>
<keyword evidence="4" id="KW-1185">Reference proteome</keyword>
<dbReference type="Pfam" id="PF01627">
    <property type="entry name" value="Hpt"/>
    <property type="match status" value="1"/>
</dbReference>
<dbReference type="PROSITE" id="PS50894">
    <property type="entry name" value="HPT"/>
    <property type="match status" value="1"/>
</dbReference>
<evidence type="ECO:0000313" key="3">
    <source>
        <dbReference type="EMBL" id="SDK58680.1"/>
    </source>
</evidence>
<keyword evidence="1" id="KW-0597">Phosphoprotein</keyword>
<dbReference type="GO" id="GO:0000160">
    <property type="term" value="P:phosphorelay signal transduction system"/>
    <property type="evidence" value="ECO:0007669"/>
    <property type="project" value="InterPro"/>
</dbReference>
<gene>
    <name evidence="3" type="ORF">SAMN05660337_0902</name>
</gene>
<dbReference type="EMBL" id="FNGA01000001">
    <property type="protein sequence ID" value="SDK58680.1"/>
    <property type="molecule type" value="Genomic_DNA"/>
</dbReference>
<feature type="modified residue" description="Phosphohistidine" evidence="1">
    <location>
        <position position="48"/>
    </location>
</feature>
<evidence type="ECO:0000256" key="1">
    <source>
        <dbReference type="PROSITE-ProRule" id="PRU00110"/>
    </source>
</evidence>
<dbReference type="STRING" id="246191.SAMN05660337_0902"/>
<protein>
    <submittedName>
        <fullName evidence="3">Hpt domain-containing protein</fullName>
    </submittedName>
</protein>
<dbReference type="Proteomes" id="UP000199053">
    <property type="component" value="Unassembled WGS sequence"/>
</dbReference>
<accession>A0A1G9D433</accession>
<dbReference type="InterPro" id="IPR008207">
    <property type="entry name" value="Sig_transdc_His_kin_Hpt_dom"/>
</dbReference>